<evidence type="ECO:0000313" key="8">
    <source>
        <dbReference type="Proteomes" id="UP000759273"/>
    </source>
</evidence>
<dbReference type="AlphaFoldDB" id="A0A943DGR6"/>
<evidence type="ECO:0000256" key="3">
    <source>
        <dbReference type="ARBA" id="ARBA00022692"/>
    </source>
</evidence>
<keyword evidence="2" id="KW-0488">Methylation</keyword>
<keyword evidence="3 6" id="KW-0812">Transmembrane</keyword>
<dbReference type="SUPFAM" id="SSF54523">
    <property type="entry name" value="Pili subunits"/>
    <property type="match status" value="1"/>
</dbReference>
<dbReference type="Gene3D" id="3.30.700.10">
    <property type="entry name" value="Glycoprotein, Type 4 Pilin"/>
    <property type="match status" value="1"/>
</dbReference>
<evidence type="ECO:0000256" key="6">
    <source>
        <dbReference type="SAM" id="Phobius"/>
    </source>
</evidence>
<protein>
    <submittedName>
        <fullName evidence="7">Type II secretion system protein</fullName>
    </submittedName>
</protein>
<dbReference type="InterPro" id="IPR045584">
    <property type="entry name" value="Pilin-like"/>
</dbReference>
<dbReference type="EMBL" id="JAGZGG010000034">
    <property type="protein sequence ID" value="MBS5333241.1"/>
    <property type="molecule type" value="Genomic_DNA"/>
</dbReference>
<evidence type="ECO:0000256" key="4">
    <source>
        <dbReference type="ARBA" id="ARBA00022989"/>
    </source>
</evidence>
<evidence type="ECO:0000256" key="1">
    <source>
        <dbReference type="ARBA" id="ARBA00004167"/>
    </source>
</evidence>
<dbReference type="InterPro" id="IPR012902">
    <property type="entry name" value="N_methyl_site"/>
</dbReference>
<name>A0A943DGR6_9FIRM</name>
<sequence>MRTSPARRHGFTLVELIVVLTILAVLAALLVPALTGYIDKANEAKVLAEARTVLTAAQATVSEAYAKEQLVSSDGVIYDKPADKAANDMAKQIWELSELDPNNKKITWCFTVAGLKNPILTPGVIDTFEYCNGAYRITYHAIGTEEYPTGWDNAEKAAELKWIVLENGKPLLESSDYDPEHWH</sequence>
<comment type="subcellular location">
    <subcellularLocation>
        <location evidence="1">Membrane</location>
        <topology evidence="1">Single-pass membrane protein</topology>
    </subcellularLocation>
</comment>
<dbReference type="PROSITE" id="PS00409">
    <property type="entry name" value="PROKAR_NTER_METHYL"/>
    <property type="match status" value="1"/>
</dbReference>
<gene>
    <name evidence="7" type="ORF">KHY36_12035</name>
</gene>
<feature type="transmembrane region" description="Helical" evidence="6">
    <location>
        <begin position="12"/>
        <end position="34"/>
    </location>
</feature>
<reference evidence="7" key="1">
    <citation type="submission" date="2021-02" db="EMBL/GenBank/DDBJ databases">
        <title>Infant gut strain persistence is associated with maternal origin, phylogeny, and functional potential including surface adhesion and iron acquisition.</title>
        <authorList>
            <person name="Lou Y.C."/>
        </authorList>
    </citation>
    <scope>NUCLEOTIDE SEQUENCE</scope>
    <source>
        <strain evidence="7">L3_101_000M1_dasL3_101_000M1_concoct_87</strain>
    </source>
</reference>
<comment type="caution">
    <text evidence="7">The sequence shown here is derived from an EMBL/GenBank/DDBJ whole genome shotgun (WGS) entry which is preliminary data.</text>
</comment>
<dbReference type="Proteomes" id="UP000759273">
    <property type="component" value="Unassembled WGS sequence"/>
</dbReference>
<accession>A0A943DGR6</accession>
<evidence type="ECO:0000256" key="2">
    <source>
        <dbReference type="ARBA" id="ARBA00022481"/>
    </source>
</evidence>
<organism evidence="7 8">
    <name type="scientific">Subdoligranulum variabile</name>
    <dbReference type="NCBI Taxonomy" id="214851"/>
    <lineage>
        <taxon>Bacteria</taxon>
        <taxon>Bacillati</taxon>
        <taxon>Bacillota</taxon>
        <taxon>Clostridia</taxon>
        <taxon>Eubacteriales</taxon>
        <taxon>Oscillospiraceae</taxon>
        <taxon>Subdoligranulum</taxon>
    </lineage>
</organism>
<dbReference type="GO" id="GO:0016020">
    <property type="term" value="C:membrane"/>
    <property type="evidence" value="ECO:0007669"/>
    <property type="project" value="UniProtKB-SubCell"/>
</dbReference>
<dbReference type="PANTHER" id="PTHR30093:SF44">
    <property type="entry name" value="TYPE II SECRETION SYSTEM CORE PROTEIN G"/>
    <property type="match status" value="1"/>
</dbReference>
<dbReference type="NCBIfam" id="TIGR02532">
    <property type="entry name" value="IV_pilin_GFxxxE"/>
    <property type="match status" value="1"/>
</dbReference>
<evidence type="ECO:0000313" key="7">
    <source>
        <dbReference type="EMBL" id="MBS5333241.1"/>
    </source>
</evidence>
<dbReference type="Pfam" id="PF07963">
    <property type="entry name" value="N_methyl"/>
    <property type="match status" value="1"/>
</dbReference>
<keyword evidence="4 6" id="KW-1133">Transmembrane helix</keyword>
<evidence type="ECO:0000256" key="5">
    <source>
        <dbReference type="ARBA" id="ARBA00023136"/>
    </source>
</evidence>
<proteinExistence type="predicted"/>
<keyword evidence="5 6" id="KW-0472">Membrane</keyword>
<dbReference type="PANTHER" id="PTHR30093">
    <property type="entry name" value="GENERAL SECRETION PATHWAY PROTEIN G"/>
    <property type="match status" value="1"/>
</dbReference>